<reference evidence="2" key="1">
    <citation type="journal article" date="2022" name="Mol. Ecol. Resour.">
        <title>The genomes of chicory, endive, great burdock and yacon provide insights into Asteraceae palaeo-polyploidization history and plant inulin production.</title>
        <authorList>
            <person name="Fan W."/>
            <person name="Wang S."/>
            <person name="Wang H."/>
            <person name="Wang A."/>
            <person name="Jiang F."/>
            <person name="Liu H."/>
            <person name="Zhao H."/>
            <person name="Xu D."/>
            <person name="Zhang Y."/>
        </authorList>
    </citation>
    <scope>NUCLEOTIDE SEQUENCE [LARGE SCALE GENOMIC DNA]</scope>
    <source>
        <strain evidence="2">cv. Niubang</strain>
    </source>
</reference>
<sequence>MGKEDLSSYDKIVVNESFAQSIDSKVSKVNAERVHSQNMVDESRVIEVASVDHVVLEGKVIFNAHSTRVTLCANWSKMTREEKRNYVKTEEAKKMEKMRVELSRKKYLERVKKIVGFGSGEVITQDIALMVELLGNLDGIGNLDAVFGVKGGGTGF</sequence>
<dbReference type="EMBL" id="CM042056">
    <property type="protein sequence ID" value="KAI3698055.1"/>
    <property type="molecule type" value="Genomic_DNA"/>
</dbReference>
<proteinExistence type="predicted"/>
<keyword evidence="2" id="KW-1185">Reference proteome</keyword>
<evidence type="ECO:0000313" key="2">
    <source>
        <dbReference type="Proteomes" id="UP001055879"/>
    </source>
</evidence>
<protein>
    <submittedName>
        <fullName evidence="1">Uncharacterized protein</fullName>
    </submittedName>
</protein>
<organism evidence="1 2">
    <name type="scientific">Arctium lappa</name>
    <name type="common">Greater burdock</name>
    <name type="synonym">Lappa major</name>
    <dbReference type="NCBI Taxonomy" id="4217"/>
    <lineage>
        <taxon>Eukaryota</taxon>
        <taxon>Viridiplantae</taxon>
        <taxon>Streptophyta</taxon>
        <taxon>Embryophyta</taxon>
        <taxon>Tracheophyta</taxon>
        <taxon>Spermatophyta</taxon>
        <taxon>Magnoliopsida</taxon>
        <taxon>eudicotyledons</taxon>
        <taxon>Gunneridae</taxon>
        <taxon>Pentapetalae</taxon>
        <taxon>asterids</taxon>
        <taxon>campanulids</taxon>
        <taxon>Asterales</taxon>
        <taxon>Asteraceae</taxon>
        <taxon>Carduoideae</taxon>
        <taxon>Cardueae</taxon>
        <taxon>Arctiinae</taxon>
        <taxon>Arctium</taxon>
    </lineage>
</organism>
<comment type="caution">
    <text evidence="1">The sequence shown here is derived from an EMBL/GenBank/DDBJ whole genome shotgun (WGS) entry which is preliminary data.</text>
</comment>
<accession>A0ACB8ZL56</accession>
<evidence type="ECO:0000313" key="1">
    <source>
        <dbReference type="EMBL" id="KAI3698055.1"/>
    </source>
</evidence>
<reference evidence="1 2" key="2">
    <citation type="journal article" date="2022" name="Mol. Ecol. Resour.">
        <title>The genomes of chicory, endive, great burdock and yacon provide insights into Asteraceae paleo-polyploidization history and plant inulin production.</title>
        <authorList>
            <person name="Fan W."/>
            <person name="Wang S."/>
            <person name="Wang H."/>
            <person name="Wang A."/>
            <person name="Jiang F."/>
            <person name="Liu H."/>
            <person name="Zhao H."/>
            <person name="Xu D."/>
            <person name="Zhang Y."/>
        </authorList>
    </citation>
    <scope>NUCLEOTIDE SEQUENCE [LARGE SCALE GENOMIC DNA]</scope>
    <source>
        <strain evidence="2">cv. Niubang</strain>
    </source>
</reference>
<dbReference type="Proteomes" id="UP001055879">
    <property type="component" value="Linkage Group LG10"/>
</dbReference>
<gene>
    <name evidence="1" type="ORF">L6452_31165</name>
</gene>
<name>A0ACB8ZL56_ARCLA</name>